<keyword evidence="7" id="KW-0732">Signal</keyword>
<evidence type="ECO:0000256" key="5">
    <source>
        <dbReference type="SAM" id="MobiDB-lite"/>
    </source>
</evidence>
<reference evidence="8" key="1">
    <citation type="submission" date="2020-11" db="EMBL/GenBank/DDBJ databases">
        <authorList>
            <consortium name="DOE Joint Genome Institute"/>
            <person name="Ahrendt S."/>
            <person name="Riley R."/>
            <person name="Andreopoulos W."/>
            <person name="Labutti K."/>
            <person name="Pangilinan J."/>
            <person name="Ruiz-Duenas F.J."/>
            <person name="Barrasa J.M."/>
            <person name="Sanchez-Garcia M."/>
            <person name="Camarero S."/>
            <person name="Miyauchi S."/>
            <person name="Serrano A."/>
            <person name="Linde D."/>
            <person name="Babiker R."/>
            <person name="Drula E."/>
            <person name="Ayuso-Fernandez I."/>
            <person name="Pacheco R."/>
            <person name="Padilla G."/>
            <person name="Ferreira P."/>
            <person name="Barriuso J."/>
            <person name="Kellner H."/>
            <person name="Castanera R."/>
            <person name="Alfaro M."/>
            <person name="Ramirez L."/>
            <person name="Pisabarro A.G."/>
            <person name="Kuo A."/>
            <person name="Tritt A."/>
            <person name="Lipzen A."/>
            <person name="He G."/>
            <person name="Yan M."/>
            <person name="Ng V."/>
            <person name="Cullen D."/>
            <person name="Martin F."/>
            <person name="Rosso M.-N."/>
            <person name="Henrissat B."/>
            <person name="Hibbett D."/>
            <person name="Martinez A.T."/>
            <person name="Grigoriev I.V."/>
        </authorList>
    </citation>
    <scope>NUCLEOTIDE SEQUENCE</scope>
    <source>
        <strain evidence="8">CBS 247.69</strain>
    </source>
</reference>
<evidence type="ECO:0000256" key="1">
    <source>
        <dbReference type="ARBA" id="ARBA00004167"/>
    </source>
</evidence>
<proteinExistence type="predicted"/>
<protein>
    <submittedName>
        <fullName evidence="8">Uncharacterized protein</fullName>
    </submittedName>
</protein>
<feature type="chain" id="PRO_5040206386" evidence="7">
    <location>
        <begin position="18"/>
        <end position="324"/>
    </location>
</feature>
<keyword evidence="9" id="KW-1185">Reference proteome</keyword>
<evidence type="ECO:0000313" key="8">
    <source>
        <dbReference type="EMBL" id="KAF9461941.1"/>
    </source>
</evidence>
<comment type="subcellular location">
    <subcellularLocation>
        <location evidence="1">Membrane</location>
        <topology evidence="1">Single-pass membrane protein</topology>
    </subcellularLocation>
</comment>
<sequence>MRSHVFAFLFTASIVAAQTLTFTLPSATFIEVFTTDARGFPSRATVTTLTGGSSSRTPSPAPMTPPISTITSTPRPKTTILSGQSSPRPNVISVGAIVGIIIGIVALLALALGLFLYRRRRRRQRQAKERRFLRVRLDSLGSPVGDKRFAPDPFITDSEALKLGYDQTELSTRRIEARFIDLKSEAVRPAVPRILVTREGESEGRPISLSSSGHHGQSPVLMEPPPPPRPRFYGDPKYAASSTTMSSSATLAERPSPNMREELDRRMRDLLVQLEHHAVSPGQDSGPAVTRLQRQVQDLQQENEYLRNANGEAPPAYEYNNHLR</sequence>
<feature type="signal peptide" evidence="7">
    <location>
        <begin position="1"/>
        <end position="17"/>
    </location>
</feature>
<dbReference type="InterPro" id="IPR051694">
    <property type="entry name" value="Immunoregulatory_rcpt-like"/>
</dbReference>
<evidence type="ECO:0000256" key="3">
    <source>
        <dbReference type="ARBA" id="ARBA00022989"/>
    </source>
</evidence>
<dbReference type="GO" id="GO:0071944">
    <property type="term" value="C:cell periphery"/>
    <property type="evidence" value="ECO:0007669"/>
    <property type="project" value="UniProtKB-ARBA"/>
</dbReference>
<dbReference type="OrthoDB" id="3033032at2759"/>
<comment type="caution">
    <text evidence="8">The sequence shown here is derived from an EMBL/GenBank/DDBJ whole genome shotgun (WGS) entry which is preliminary data.</text>
</comment>
<dbReference type="GO" id="GO:0016020">
    <property type="term" value="C:membrane"/>
    <property type="evidence" value="ECO:0007669"/>
    <property type="project" value="UniProtKB-SubCell"/>
</dbReference>
<gene>
    <name evidence="8" type="ORF">BDZ94DRAFT_1310140</name>
</gene>
<feature type="compositionally biased region" description="Low complexity" evidence="5">
    <location>
        <begin position="239"/>
        <end position="250"/>
    </location>
</feature>
<feature type="region of interest" description="Disordered" evidence="5">
    <location>
        <begin position="46"/>
        <end position="85"/>
    </location>
</feature>
<name>A0A9P5Y617_9AGAR</name>
<keyword evidence="4 6" id="KW-0472">Membrane</keyword>
<keyword evidence="2 6" id="KW-0812">Transmembrane</keyword>
<accession>A0A9P5Y617</accession>
<organism evidence="8 9">
    <name type="scientific">Collybia nuda</name>
    <dbReference type="NCBI Taxonomy" id="64659"/>
    <lineage>
        <taxon>Eukaryota</taxon>
        <taxon>Fungi</taxon>
        <taxon>Dikarya</taxon>
        <taxon>Basidiomycota</taxon>
        <taxon>Agaricomycotina</taxon>
        <taxon>Agaricomycetes</taxon>
        <taxon>Agaricomycetidae</taxon>
        <taxon>Agaricales</taxon>
        <taxon>Tricholomatineae</taxon>
        <taxon>Clitocybaceae</taxon>
        <taxon>Collybia</taxon>
    </lineage>
</organism>
<feature type="transmembrane region" description="Helical" evidence="6">
    <location>
        <begin position="91"/>
        <end position="117"/>
    </location>
</feature>
<dbReference type="Proteomes" id="UP000807353">
    <property type="component" value="Unassembled WGS sequence"/>
</dbReference>
<dbReference type="EMBL" id="MU150277">
    <property type="protein sequence ID" value="KAF9461941.1"/>
    <property type="molecule type" value="Genomic_DNA"/>
</dbReference>
<dbReference type="PANTHER" id="PTHR15549">
    <property type="entry name" value="PAIRED IMMUNOGLOBULIN-LIKE TYPE 2 RECEPTOR"/>
    <property type="match status" value="1"/>
</dbReference>
<keyword evidence="3 6" id="KW-1133">Transmembrane helix</keyword>
<feature type="compositionally biased region" description="Low complexity" evidence="5">
    <location>
        <begin position="66"/>
        <end position="80"/>
    </location>
</feature>
<feature type="region of interest" description="Disordered" evidence="5">
    <location>
        <begin position="198"/>
        <end position="258"/>
    </location>
</feature>
<dbReference type="AlphaFoldDB" id="A0A9P5Y617"/>
<evidence type="ECO:0000256" key="6">
    <source>
        <dbReference type="SAM" id="Phobius"/>
    </source>
</evidence>
<evidence type="ECO:0000256" key="2">
    <source>
        <dbReference type="ARBA" id="ARBA00022692"/>
    </source>
</evidence>
<evidence type="ECO:0000256" key="7">
    <source>
        <dbReference type="SAM" id="SignalP"/>
    </source>
</evidence>
<evidence type="ECO:0000313" key="9">
    <source>
        <dbReference type="Proteomes" id="UP000807353"/>
    </source>
</evidence>
<evidence type="ECO:0000256" key="4">
    <source>
        <dbReference type="ARBA" id="ARBA00023136"/>
    </source>
</evidence>